<proteinExistence type="predicted"/>
<comment type="caution">
    <text evidence="1">The sequence shown here is derived from an EMBL/GenBank/DDBJ whole genome shotgun (WGS) entry which is preliminary data.</text>
</comment>
<accession>A0A401JCN2</accession>
<evidence type="ECO:0000313" key="2">
    <source>
        <dbReference type="Proteomes" id="UP000286806"/>
    </source>
</evidence>
<dbReference type="EMBL" id="BGOW01000010">
    <property type="protein sequence ID" value="GBL45435.1"/>
    <property type="molecule type" value="Genomic_DNA"/>
</dbReference>
<organism evidence="1 2">
    <name type="scientific">Sulfuriferula multivorans</name>
    <dbReference type="NCBI Taxonomy" id="1559896"/>
    <lineage>
        <taxon>Bacteria</taxon>
        <taxon>Pseudomonadati</taxon>
        <taxon>Pseudomonadota</taxon>
        <taxon>Betaproteobacteria</taxon>
        <taxon>Nitrosomonadales</taxon>
        <taxon>Sulfuricellaceae</taxon>
        <taxon>Sulfuriferula</taxon>
    </lineage>
</organism>
<reference evidence="1 2" key="1">
    <citation type="journal article" date="2019" name="Front. Microbiol.">
        <title>Genomes of Neutrophilic Sulfur-Oxidizing Chemolithoautotrophs Representing 9 Proteobacterial Species From 8 Genera.</title>
        <authorList>
            <person name="Watanabe T."/>
            <person name="Kojima H."/>
            <person name="Umezawa K."/>
            <person name="Hori C."/>
            <person name="Takasuka T.E."/>
            <person name="Kato Y."/>
            <person name="Fukui M."/>
        </authorList>
    </citation>
    <scope>NUCLEOTIDE SEQUENCE [LARGE SCALE GENOMIC DNA]</scope>
    <source>
        <strain evidence="1 2">TTN</strain>
    </source>
</reference>
<name>A0A401JCN2_9PROT</name>
<keyword evidence="2" id="KW-1185">Reference proteome</keyword>
<dbReference type="AlphaFoldDB" id="A0A401JCN2"/>
<sequence length="186" mass="19447">MTHGVLPCPSTVSAGIPDGNANLNTKCGLSTYGIATGYIPWVTLGVNNKDAWNNLIRYAVATKFADTSNPFTLDTTSLNSTNTITIQTRDTTGTIVTISSTIPATVFSLGKNGYGALSADFIAQSSVPASNLDENQNITSGSLTYFSRTPAPAGTAATVGGEFDDMVVWISPNILYNRMVAAGKLP</sequence>
<gene>
    <name evidence="1" type="ORF">SFMTTN_1242</name>
</gene>
<evidence type="ECO:0000313" key="1">
    <source>
        <dbReference type="EMBL" id="GBL45435.1"/>
    </source>
</evidence>
<protein>
    <submittedName>
        <fullName evidence="1">Type II secretion envelope pseudopilin protein</fullName>
    </submittedName>
</protein>
<dbReference type="Proteomes" id="UP000286806">
    <property type="component" value="Unassembled WGS sequence"/>
</dbReference>